<dbReference type="Gene3D" id="6.10.30.10">
    <property type="match status" value="1"/>
</dbReference>
<name>A0ABW4X5R6_9ACTN</name>
<feature type="domain" description="ChsH2 rubredoxin-like zinc ribbon" evidence="2">
    <location>
        <begin position="18"/>
        <end position="53"/>
    </location>
</feature>
<dbReference type="PANTHER" id="PTHR34075:SF5">
    <property type="entry name" value="BLR3430 PROTEIN"/>
    <property type="match status" value="1"/>
</dbReference>
<protein>
    <submittedName>
        <fullName evidence="3">Zn-ribbon domain-containing OB-fold protein</fullName>
    </submittedName>
</protein>
<accession>A0ABW4X5R6</accession>
<dbReference type="EMBL" id="JBHUHP010000002">
    <property type="protein sequence ID" value="MFD2090741.1"/>
    <property type="molecule type" value="Genomic_DNA"/>
</dbReference>
<dbReference type="InterPro" id="IPR012340">
    <property type="entry name" value="NA-bd_OB-fold"/>
</dbReference>
<evidence type="ECO:0000313" key="4">
    <source>
        <dbReference type="Proteomes" id="UP001597402"/>
    </source>
</evidence>
<dbReference type="RefSeq" id="WP_376872084.1">
    <property type="nucleotide sequence ID" value="NZ_JBHUHP010000002.1"/>
</dbReference>
<comment type="caution">
    <text evidence="3">The sequence shown here is derived from an EMBL/GenBank/DDBJ whole genome shotgun (WGS) entry which is preliminary data.</text>
</comment>
<evidence type="ECO:0000259" key="2">
    <source>
        <dbReference type="Pfam" id="PF12172"/>
    </source>
</evidence>
<dbReference type="Pfam" id="PF01796">
    <property type="entry name" value="OB_ChsH2_C"/>
    <property type="match status" value="1"/>
</dbReference>
<organism evidence="3 4">
    <name type="scientific">Blastococcus deserti</name>
    <dbReference type="NCBI Taxonomy" id="2259033"/>
    <lineage>
        <taxon>Bacteria</taxon>
        <taxon>Bacillati</taxon>
        <taxon>Actinomycetota</taxon>
        <taxon>Actinomycetes</taxon>
        <taxon>Geodermatophilales</taxon>
        <taxon>Geodermatophilaceae</taxon>
        <taxon>Blastococcus</taxon>
    </lineage>
</organism>
<sequence length="129" mass="13564">MADPAATEDVGPTRRYLEALREGRLVYQRCGQCTAAVFPPRVLCSVCSADALDWQPSEGAGTVYSASTLTPRDEDPYTVVLVDLDEGFRVMSAVAGTSAPLGSRVQLVPQPADDPAGEPRLVAVLEGAG</sequence>
<proteinExistence type="predicted"/>
<feature type="domain" description="ChsH2 C-terminal OB-fold" evidence="1">
    <location>
        <begin position="54"/>
        <end position="108"/>
    </location>
</feature>
<keyword evidence="4" id="KW-1185">Reference proteome</keyword>
<evidence type="ECO:0000313" key="3">
    <source>
        <dbReference type="EMBL" id="MFD2090741.1"/>
    </source>
</evidence>
<reference evidence="4" key="1">
    <citation type="journal article" date="2019" name="Int. J. Syst. Evol. Microbiol.">
        <title>The Global Catalogue of Microorganisms (GCM) 10K type strain sequencing project: providing services to taxonomists for standard genome sequencing and annotation.</title>
        <authorList>
            <consortium name="The Broad Institute Genomics Platform"/>
            <consortium name="The Broad Institute Genome Sequencing Center for Infectious Disease"/>
            <person name="Wu L."/>
            <person name="Ma J."/>
        </authorList>
    </citation>
    <scope>NUCLEOTIDE SEQUENCE [LARGE SCALE GENOMIC DNA]</scope>
    <source>
        <strain evidence="4">JCM 3338</strain>
    </source>
</reference>
<dbReference type="InterPro" id="IPR002878">
    <property type="entry name" value="ChsH2_C"/>
</dbReference>
<dbReference type="PANTHER" id="PTHR34075">
    <property type="entry name" value="BLR3430 PROTEIN"/>
    <property type="match status" value="1"/>
</dbReference>
<dbReference type="Proteomes" id="UP001597402">
    <property type="component" value="Unassembled WGS sequence"/>
</dbReference>
<dbReference type="SUPFAM" id="SSF50249">
    <property type="entry name" value="Nucleic acid-binding proteins"/>
    <property type="match status" value="1"/>
</dbReference>
<gene>
    <name evidence="3" type="ORF">ACFSHS_04065</name>
</gene>
<dbReference type="Pfam" id="PF12172">
    <property type="entry name" value="zf-ChsH2"/>
    <property type="match status" value="1"/>
</dbReference>
<dbReference type="InterPro" id="IPR022002">
    <property type="entry name" value="ChsH2_Znr"/>
</dbReference>
<evidence type="ECO:0000259" key="1">
    <source>
        <dbReference type="Pfam" id="PF01796"/>
    </source>
</evidence>
<dbReference type="InterPro" id="IPR052513">
    <property type="entry name" value="Thioester_dehydratase-like"/>
</dbReference>